<keyword evidence="2" id="KW-1185">Reference proteome</keyword>
<dbReference type="eggNOG" id="ENOG502ZWQE">
    <property type="taxonomic scope" value="Bacteria"/>
</dbReference>
<reference evidence="1 2" key="1">
    <citation type="submission" date="2013-07" db="EMBL/GenBank/DDBJ databases">
        <title>Completed genome of Sphingomonas sanxanigenens NX02.</title>
        <authorList>
            <person name="Ma T."/>
            <person name="Huang H."/>
            <person name="Wu M."/>
            <person name="Li X."/>
            <person name="Li G."/>
        </authorList>
    </citation>
    <scope>NUCLEOTIDE SEQUENCE [LARGE SCALE GENOMIC DNA]</scope>
    <source>
        <strain evidence="1 2">NX02</strain>
    </source>
</reference>
<dbReference type="NCBIfam" id="TIGR01725">
    <property type="entry name" value="phge_HK97_gp10"/>
    <property type="match status" value="1"/>
</dbReference>
<dbReference type="EMBL" id="CP006644">
    <property type="protein sequence ID" value="AHE56012.1"/>
    <property type="molecule type" value="Genomic_DNA"/>
</dbReference>
<gene>
    <name evidence="1" type="ORF">NX02_21910</name>
</gene>
<dbReference type="KEGG" id="ssan:NX02_21910"/>
<sequence>MKRLTAEVEGLDSLMRKLDQLPEAIGEKIQWQILMEAGEIIADLARDLVPVDTGDLRDSITVSDTIAGYDGQGLTLGLGGAVTVYIGPQRNSKPDGWYGHLVEYGTVKTAAQPFMRPAFDSTKGQVQSRIRNDLAAAIARAAKG</sequence>
<dbReference type="STRING" id="1123269.NX02_21910"/>
<dbReference type="Proteomes" id="UP000018851">
    <property type="component" value="Chromosome"/>
</dbReference>
<protein>
    <recommendedName>
        <fullName evidence="3">HK97 gp10 family phage protein</fullName>
    </recommendedName>
</protein>
<dbReference type="OrthoDB" id="7428419at2"/>
<dbReference type="Pfam" id="PF04883">
    <property type="entry name" value="HK97-gp10_like"/>
    <property type="match status" value="1"/>
</dbReference>
<evidence type="ECO:0000313" key="1">
    <source>
        <dbReference type="EMBL" id="AHE56012.1"/>
    </source>
</evidence>
<organism evidence="1 2">
    <name type="scientific">Sphingomonas sanxanigenens DSM 19645 = NX02</name>
    <dbReference type="NCBI Taxonomy" id="1123269"/>
    <lineage>
        <taxon>Bacteria</taxon>
        <taxon>Pseudomonadati</taxon>
        <taxon>Pseudomonadota</taxon>
        <taxon>Alphaproteobacteria</taxon>
        <taxon>Sphingomonadales</taxon>
        <taxon>Sphingomonadaceae</taxon>
        <taxon>Sphingomonas</taxon>
    </lineage>
</organism>
<proteinExistence type="predicted"/>
<dbReference type="HOGENOM" id="CLU_127674_3_0_5"/>
<dbReference type="InterPro" id="IPR010064">
    <property type="entry name" value="HK97-gp10_tail"/>
</dbReference>
<accession>W0AHL6</accession>
<dbReference type="RefSeq" id="WP_025294157.1">
    <property type="nucleotide sequence ID" value="NZ_CP006644.1"/>
</dbReference>
<dbReference type="PATRIC" id="fig|1123269.5.peg.4286"/>
<dbReference type="AlphaFoldDB" id="W0AHL6"/>
<evidence type="ECO:0008006" key="3">
    <source>
        <dbReference type="Google" id="ProtNLM"/>
    </source>
</evidence>
<evidence type="ECO:0000313" key="2">
    <source>
        <dbReference type="Proteomes" id="UP000018851"/>
    </source>
</evidence>
<name>W0AHL6_9SPHN</name>